<evidence type="ECO:0000256" key="1">
    <source>
        <dbReference type="ARBA" id="ARBA00001974"/>
    </source>
</evidence>
<dbReference type="InterPro" id="IPR051209">
    <property type="entry name" value="FAD-bind_Monooxygenase_sf"/>
</dbReference>
<keyword evidence="3" id="KW-0285">Flavoprotein</keyword>
<dbReference type="Proteomes" id="UP000235023">
    <property type="component" value="Unassembled WGS sequence"/>
</dbReference>
<dbReference type="Gene3D" id="3.50.50.60">
    <property type="entry name" value="FAD/NAD(P)-binding domain"/>
    <property type="match status" value="2"/>
</dbReference>
<dbReference type="OrthoDB" id="74360at2759"/>
<evidence type="ECO:0000313" key="5">
    <source>
        <dbReference type="EMBL" id="PLN85630.1"/>
    </source>
</evidence>
<evidence type="ECO:0000256" key="4">
    <source>
        <dbReference type="ARBA" id="ARBA00022827"/>
    </source>
</evidence>
<reference evidence="6" key="1">
    <citation type="submission" date="2017-12" db="EMBL/GenBank/DDBJ databases">
        <authorList>
            <consortium name="DOE Joint Genome Institute"/>
            <person name="Mondo S.J."/>
            <person name="Kjaerbolling I."/>
            <person name="Vesth T.C."/>
            <person name="Frisvad J.C."/>
            <person name="Nybo J.L."/>
            <person name="Theobald S."/>
            <person name="Kuo A."/>
            <person name="Bowyer P."/>
            <person name="Matsuda Y."/>
            <person name="Lyhne E.K."/>
            <person name="Kogle M.E."/>
            <person name="Clum A."/>
            <person name="Lipzen A."/>
            <person name="Salamov A."/>
            <person name="Ngan C.Y."/>
            <person name="Daum C."/>
            <person name="Chiniquy J."/>
            <person name="Barry K."/>
            <person name="LaButti K."/>
            <person name="Haridas S."/>
            <person name="Simmons B.A."/>
            <person name="Magnuson J.K."/>
            <person name="Mortensen U.H."/>
            <person name="Larsen T.O."/>
            <person name="Grigoriev I.V."/>
            <person name="Baker S.E."/>
            <person name="Andersen M.R."/>
            <person name="Nordberg H.P."/>
            <person name="Cantor M.N."/>
            <person name="Hua S.X."/>
        </authorList>
    </citation>
    <scope>NUCLEOTIDE SEQUENCE [LARGE SCALE GENOMIC DNA]</scope>
    <source>
        <strain evidence="6">IBT 19404</strain>
    </source>
</reference>
<sequence length="578" mass="65511">MTVPHAHHVGNGSNPQCRDAPLHANRTMRVIVIGAGASGIYMAYKLKNNFTDFVLNVYEKNADIGGTWFENRYPGCACDVPAHNYTYTFDSKCDWSSTYSPSREIFQYFSDFVDKHNLRGYIAGHHEVTGARWDENASEWVVQVHNRQIDSTFERRCDFLINACGVLNSWQWPTIPGIQSFKGPLLHSAAWDDNVELTGKHVGLIGNGSSGIQILPQIQKVAKHVTTFVRKPTWVTPTFGTEMRELTDEERQQFRENPEEHLKMRKATEKVLTGVYPLFIKDWPLQAQTAEYMKASMKEKINNHELAEKLIPNFPVGCRRLTPGTNYLESLTLPNVTTLYGEITKITPTGIITSTGTETELDILICATGFDTTFRPRFPLIGRTGQNLQDEWADEPRSYLGVAASGFPNYFTFLGPNSPVGSGPSIISIEVQGSYIAEFLNRWQKEDIRAFDPKREAVDDFITQKDLFMERTVWNSECKTWYKSPVTGKVTALWPGSVAHYIETMAKPRYDDYNVTYASKNRFAYLGNGFSQMEHRPDADTTYYIRDRDDASMFPSLFHTFNAKDSMTLAGITTDKSG</sequence>
<evidence type="ECO:0000313" key="6">
    <source>
        <dbReference type="Proteomes" id="UP000235023"/>
    </source>
</evidence>
<keyword evidence="6" id="KW-1185">Reference proteome</keyword>
<evidence type="ECO:0000256" key="3">
    <source>
        <dbReference type="ARBA" id="ARBA00022630"/>
    </source>
</evidence>
<dbReference type="PANTHER" id="PTHR42877:SF8">
    <property type="entry name" value="MONOOXYGENASE"/>
    <property type="match status" value="1"/>
</dbReference>
<keyword evidence="4" id="KW-0274">FAD</keyword>
<dbReference type="Pfam" id="PF13450">
    <property type="entry name" value="NAD_binding_8"/>
    <property type="match status" value="1"/>
</dbReference>
<organism evidence="5 6">
    <name type="scientific">Aspergillus taichungensis</name>
    <dbReference type="NCBI Taxonomy" id="482145"/>
    <lineage>
        <taxon>Eukaryota</taxon>
        <taxon>Fungi</taxon>
        <taxon>Dikarya</taxon>
        <taxon>Ascomycota</taxon>
        <taxon>Pezizomycotina</taxon>
        <taxon>Eurotiomycetes</taxon>
        <taxon>Eurotiomycetidae</taxon>
        <taxon>Eurotiales</taxon>
        <taxon>Aspergillaceae</taxon>
        <taxon>Aspergillus</taxon>
        <taxon>Aspergillus subgen. Circumdati</taxon>
    </lineage>
</organism>
<dbReference type="PANTHER" id="PTHR42877">
    <property type="entry name" value="L-ORNITHINE N(5)-MONOOXYGENASE-RELATED"/>
    <property type="match status" value="1"/>
</dbReference>
<proteinExistence type="inferred from homology"/>
<protein>
    <submittedName>
        <fullName evidence="5">FAD/NAD(P)-binding domain-containing protein</fullName>
    </submittedName>
</protein>
<dbReference type="SUPFAM" id="SSF51905">
    <property type="entry name" value="FAD/NAD(P)-binding domain"/>
    <property type="match status" value="1"/>
</dbReference>
<evidence type="ECO:0000256" key="2">
    <source>
        <dbReference type="ARBA" id="ARBA00010139"/>
    </source>
</evidence>
<dbReference type="EMBL" id="KZ559503">
    <property type="protein sequence ID" value="PLN85630.1"/>
    <property type="molecule type" value="Genomic_DNA"/>
</dbReference>
<gene>
    <name evidence="5" type="ORF">BDW42DRAFT_160257</name>
</gene>
<dbReference type="AlphaFoldDB" id="A0A2J5I758"/>
<comment type="similarity">
    <text evidence="2">Belongs to the FAD-binding monooxygenase family.</text>
</comment>
<accession>A0A2J5I758</accession>
<name>A0A2J5I758_9EURO</name>
<dbReference type="InterPro" id="IPR036188">
    <property type="entry name" value="FAD/NAD-bd_sf"/>
</dbReference>
<comment type="cofactor">
    <cofactor evidence="1">
        <name>FAD</name>
        <dbReference type="ChEBI" id="CHEBI:57692"/>
    </cofactor>
</comment>